<evidence type="ECO:0000313" key="1">
    <source>
        <dbReference type="EMBL" id="JAG00075.1"/>
    </source>
</evidence>
<reference evidence="1" key="2">
    <citation type="submission" date="2014-07" db="EMBL/GenBank/DDBJ databases">
        <authorList>
            <person name="Hull J."/>
        </authorList>
    </citation>
    <scope>NUCLEOTIDE SEQUENCE</scope>
</reference>
<proteinExistence type="predicted"/>
<dbReference type="EMBL" id="GBHO01043529">
    <property type="protein sequence ID" value="JAG00075.1"/>
    <property type="molecule type" value="Transcribed_RNA"/>
</dbReference>
<name>A0A0A9W5D2_LYGHE</name>
<sequence length="184" mass="22028">MELQFNKLPRFSQLMSILLTLITDTTYHVLDINLYSDSTVSMEDVYQELQHSSTPPTPAISRRLEVFSNTVLQHLSRIVRDLQLEEAYLLPRISLLLSTFTLHRSIPYIDPQAMQFLVLCLVRVLAALDEKRLEKFDPQYSQLPEFRQHYRSYFWFPYHMIDEYCQRLRFSRRYLDSVPISFRL</sequence>
<dbReference type="EMBL" id="GDHC01019731">
    <property type="protein sequence ID" value="JAP98897.1"/>
    <property type="molecule type" value="Transcribed_RNA"/>
</dbReference>
<organism evidence="1">
    <name type="scientific">Lygus hesperus</name>
    <name type="common">Western plant bug</name>
    <dbReference type="NCBI Taxonomy" id="30085"/>
    <lineage>
        <taxon>Eukaryota</taxon>
        <taxon>Metazoa</taxon>
        <taxon>Ecdysozoa</taxon>
        <taxon>Arthropoda</taxon>
        <taxon>Hexapoda</taxon>
        <taxon>Insecta</taxon>
        <taxon>Pterygota</taxon>
        <taxon>Neoptera</taxon>
        <taxon>Paraneoptera</taxon>
        <taxon>Hemiptera</taxon>
        <taxon>Heteroptera</taxon>
        <taxon>Panheteroptera</taxon>
        <taxon>Cimicomorpha</taxon>
        <taxon>Miridae</taxon>
        <taxon>Mirini</taxon>
        <taxon>Lygus</taxon>
    </lineage>
</organism>
<protein>
    <submittedName>
        <fullName evidence="1">Putative DNA primase small subunit</fullName>
    </submittedName>
</protein>
<gene>
    <name evidence="1" type="primary">priA_2</name>
    <name evidence="1" type="ORF">CM83_50370</name>
    <name evidence="2" type="ORF">g.14665</name>
</gene>
<reference evidence="2" key="3">
    <citation type="journal article" date="2016" name="Gigascience">
        <title>De novo construction of an expanded transcriptome assembly for the western tarnished plant bug, Lygus hesperus.</title>
        <authorList>
            <person name="Tassone E.E."/>
            <person name="Geib S.M."/>
            <person name="Hall B."/>
            <person name="Fabrick J.A."/>
            <person name="Brent C.S."/>
            <person name="Hull J.J."/>
        </authorList>
    </citation>
    <scope>NUCLEOTIDE SEQUENCE</scope>
</reference>
<reference evidence="1" key="1">
    <citation type="journal article" date="2014" name="PLoS ONE">
        <title>Transcriptome-Based Identification of ABC Transporters in the Western Tarnished Plant Bug Lygus hesperus.</title>
        <authorList>
            <person name="Hull J.J."/>
            <person name="Chaney K."/>
            <person name="Geib S.M."/>
            <person name="Fabrick J.A."/>
            <person name="Brent C.S."/>
            <person name="Walsh D."/>
            <person name="Lavine L.C."/>
        </authorList>
    </citation>
    <scope>NUCLEOTIDE SEQUENCE</scope>
</reference>
<dbReference type="AlphaFoldDB" id="A0A0A9W5D2"/>
<evidence type="ECO:0000313" key="2">
    <source>
        <dbReference type="EMBL" id="JAP98897.1"/>
    </source>
</evidence>
<accession>A0A0A9W5D2</accession>